<accession>A0AAD5LAM7</accession>
<evidence type="ECO:0000259" key="9">
    <source>
        <dbReference type="Pfam" id="PF17921"/>
    </source>
</evidence>
<dbReference type="Pfam" id="PF17921">
    <property type="entry name" value="Integrase_H2C2"/>
    <property type="match status" value="1"/>
</dbReference>
<dbReference type="InterPro" id="IPR050951">
    <property type="entry name" value="Retrovirus_Pol_polyprotein"/>
</dbReference>
<reference evidence="10 11" key="1">
    <citation type="submission" date="2022-05" db="EMBL/GenBank/DDBJ databases">
        <title>A multi-omics perspective on studying reproductive biology in Daphnia sinensis.</title>
        <authorList>
            <person name="Jia J."/>
        </authorList>
    </citation>
    <scope>NUCLEOTIDE SEQUENCE [LARGE SCALE GENOMIC DNA]</scope>
    <source>
        <strain evidence="10 11">WSL</strain>
    </source>
</reference>
<dbReference type="Gene3D" id="1.10.340.70">
    <property type="match status" value="1"/>
</dbReference>
<organism evidence="10 11">
    <name type="scientific">Daphnia sinensis</name>
    <dbReference type="NCBI Taxonomy" id="1820382"/>
    <lineage>
        <taxon>Eukaryota</taxon>
        <taxon>Metazoa</taxon>
        <taxon>Ecdysozoa</taxon>
        <taxon>Arthropoda</taxon>
        <taxon>Crustacea</taxon>
        <taxon>Branchiopoda</taxon>
        <taxon>Diplostraca</taxon>
        <taxon>Cladocera</taxon>
        <taxon>Anomopoda</taxon>
        <taxon>Daphniidae</taxon>
        <taxon>Daphnia</taxon>
        <taxon>Daphnia similis group</taxon>
    </lineage>
</organism>
<evidence type="ECO:0000313" key="11">
    <source>
        <dbReference type="Proteomes" id="UP000820818"/>
    </source>
</evidence>
<evidence type="ECO:0000256" key="3">
    <source>
        <dbReference type="ARBA" id="ARBA00022695"/>
    </source>
</evidence>
<keyword evidence="6" id="KW-0378">Hydrolase</keyword>
<keyword evidence="11" id="KW-1185">Reference proteome</keyword>
<dbReference type="PANTHER" id="PTHR37984:SF5">
    <property type="entry name" value="PROTEIN NYNRIN-LIKE"/>
    <property type="match status" value="1"/>
</dbReference>
<dbReference type="PANTHER" id="PTHR37984">
    <property type="entry name" value="PROTEIN CBG26694"/>
    <property type="match status" value="1"/>
</dbReference>
<dbReference type="EMBL" id="WJBH02000005">
    <property type="protein sequence ID" value="KAI9558425.1"/>
    <property type="molecule type" value="Genomic_DNA"/>
</dbReference>
<evidence type="ECO:0000256" key="2">
    <source>
        <dbReference type="ARBA" id="ARBA00022679"/>
    </source>
</evidence>
<keyword evidence="2" id="KW-0808">Transferase</keyword>
<dbReference type="SUPFAM" id="SSF56672">
    <property type="entry name" value="DNA/RNA polymerases"/>
    <property type="match status" value="1"/>
</dbReference>
<dbReference type="InterPro" id="IPR041373">
    <property type="entry name" value="RT_RNaseH"/>
</dbReference>
<dbReference type="EC" id="2.7.7.49" evidence="1"/>
<name>A0AAD5LAM7_9CRUS</name>
<dbReference type="GO" id="GO:0003964">
    <property type="term" value="F:RNA-directed DNA polymerase activity"/>
    <property type="evidence" value="ECO:0007669"/>
    <property type="project" value="UniProtKB-KW"/>
</dbReference>
<evidence type="ECO:0000313" key="10">
    <source>
        <dbReference type="EMBL" id="KAI9558425.1"/>
    </source>
</evidence>
<feature type="domain" description="Integrase zinc-binding" evidence="9">
    <location>
        <begin position="217"/>
        <end position="275"/>
    </location>
</feature>
<comment type="caution">
    <text evidence="10">The sequence shown here is derived from an EMBL/GenBank/DDBJ whole genome shotgun (WGS) entry which is preliminary data.</text>
</comment>
<evidence type="ECO:0000256" key="7">
    <source>
        <dbReference type="ARBA" id="ARBA00022918"/>
    </source>
</evidence>
<proteinExistence type="predicted"/>
<dbReference type="InterPro" id="IPR043502">
    <property type="entry name" value="DNA/RNA_pol_sf"/>
</dbReference>
<evidence type="ECO:0000256" key="4">
    <source>
        <dbReference type="ARBA" id="ARBA00022722"/>
    </source>
</evidence>
<evidence type="ECO:0000256" key="5">
    <source>
        <dbReference type="ARBA" id="ARBA00022759"/>
    </source>
</evidence>
<keyword evidence="5" id="KW-0255">Endonuclease</keyword>
<dbReference type="InterPro" id="IPR041588">
    <property type="entry name" value="Integrase_H2C2"/>
</dbReference>
<evidence type="ECO:0000256" key="6">
    <source>
        <dbReference type="ARBA" id="ARBA00022801"/>
    </source>
</evidence>
<dbReference type="Proteomes" id="UP000820818">
    <property type="component" value="Linkage Group LG5"/>
</dbReference>
<gene>
    <name evidence="10" type="ORF">GHT06_015208</name>
</gene>
<keyword evidence="3" id="KW-0548">Nucleotidyltransferase</keyword>
<evidence type="ECO:0000259" key="8">
    <source>
        <dbReference type="Pfam" id="PF17917"/>
    </source>
</evidence>
<dbReference type="Pfam" id="PF17917">
    <property type="entry name" value="RT_RNaseH"/>
    <property type="match status" value="1"/>
</dbReference>
<dbReference type="GO" id="GO:0016787">
    <property type="term" value="F:hydrolase activity"/>
    <property type="evidence" value="ECO:0007669"/>
    <property type="project" value="UniProtKB-KW"/>
</dbReference>
<evidence type="ECO:0000256" key="1">
    <source>
        <dbReference type="ARBA" id="ARBA00012493"/>
    </source>
</evidence>
<keyword evidence="7" id="KW-0695">RNA-directed DNA polymerase</keyword>
<protein>
    <recommendedName>
        <fullName evidence="1">RNA-directed DNA polymerase</fullName>
        <ecNumber evidence="1">2.7.7.49</ecNumber>
    </recommendedName>
</protein>
<sequence length="370" mass="42447">MNNILKTVLYKFALVYLDDIIIFRYGIGAVLAQIQTPPQSADFAESDEQELRESDGVEVVIAYTSKHLNDREAKWSTTEKEAYAIIHAIEVFRTYLYGRRFTVYTDHRPLEWLMSKTEPAGRLARWALKIQEFDIVIGYRPGKSHQNADTLSRTPIVPIAKIETRSTNAKTKTENKACTENMEIDRWINHQNEDEYCGKIIRELETGNPHSQCRRVVPKSMVRELLEVNHDSLLAGHLGIQKTIDRILRQYTWPNLDASVKEYVKSCLICSRRKAIGGNRAPLLPLPPVEGKQTTHEKLEDQFLLTKGGEECNGQQQPHLATGVITHMRYYQSLYGNKKVERLNTVPVHTSSVHTPTGCYQQNKQLVSRW</sequence>
<dbReference type="FunFam" id="1.10.340.70:FF:000001">
    <property type="entry name" value="Retrovirus-related Pol polyprotein from transposon gypsy-like Protein"/>
    <property type="match status" value="1"/>
</dbReference>
<dbReference type="CDD" id="cd09274">
    <property type="entry name" value="RNase_HI_RT_Ty3"/>
    <property type="match status" value="1"/>
</dbReference>
<dbReference type="AlphaFoldDB" id="A0AAD5LAM7"/>
<keyword evidence="4" id="KW-0540">Nuclease</keyword>
<dbReference type="GO" id="GO:0004519">
    <property type="term" value="F:endonuclease activity"/>
    <property type="evidence" value="ECO:0007669"/>
    <property type="project" value="UniProtKB-KW"/>
</dbReference>
<feature type="domain" description="Reverse transcriptase RNase H-like" evidence="8">
    <location>
        <begin position="25"/>
        <end position="133"/>
    </location>
</feature>